<reference evidence="1 2" key="1">
    <citation type="submission" date="2021-06" db="EMBL/GenBank/DDBJ databases">
        <authorList>
            <person name="Kallberg Y."/>
            <person name="Tangrot J."/>
            <person name="Rosling A."/>
        </authorList>
    </citation>
    <scope>NUCLEOTIDE SEQUENCE [LARGE SCALE GENOMIC DNA]</scope>
    <source>
        <strain evidence="1 2">120-4 pot B 10/14</strain>
    </source>
</reference>
<accession>A0ABN7W475</accession>
<sequence>MRSNSVDALLSGVTRERLELFQTLSKKRPDSLEQLANYLQRDYEEVKKDAEILANLKEKPVVLYDRIVLETQDQEKYTFMIENKEEINLLLIANQSGVKEEIEKENIRRMLDREEFTERNLSQNSILNSAIVEERTRMIMIKVPLNDEAARETIRKFKGIDITETIFQDKKAAEENQGYEF</sequence>
<evidence type="ECO:0000313" key="1">
    <source>
        <dbReference type="EMBL" id="CAG8815188.1"/>
    </source>
</evidence>
<organism evidence="1 2">
    <name type="scientific">Gigaspora margarita</name>
    <dbReference type="NCBI Taxonomy" id="4874"/>
    <lineage>
        <taxon>Eukaryota</taxon>
        <taxon>Fungi</taxon>
        <taxon>Fungi incertae sedis</taxon>
        <taxon>Mucoromycota</taxon>
        <taxon>Glomeromycotina</taxon>
        <taxon>Glomeromycetes</taxon>
        <taxon>Diversisporales</taxon>
        <taxon>Gigasporaceae</taxon>
        <taxon>Gigaspora</taxon>
    </lineage>
</organism>
<proteinExistence type="predicted"/>
<gene>
    <name evidence="1" type="ORF">GMARGA_LOCUS26232</name>
</gene>
<keyword evidence="2" id="KW-1185">Reference proteome</keyword>
<name>A0ABN7W475_GIGMA</name>
<comment type="caution">
    <text evidence="1">The sequence shown here is derived from an EMBL/GenBank/DDBJ whole genome shotgun (WGS) entry which is preliminary data.</text>
</comment>
<evidence type="ECO:0000313" key="2">
    <source>
        <dbReference type="Proteomes" id="UP000789901"/>
    </source>
</evidence>
<dbReference type="EMBL" id="CAJVQB010030183">
    <property type="protein sequence ID" value="CAG8815188.1"/>
    <property type="molecule type" value="Genomic_DNA"/>
</dbReference>
<dbReference type="Pfam" id="PF25212">
    <property type="entry name" value="HVO_A0114"/>
    <property type="match status" value="1"/>
</dbReference>
<protein>
    <submittedName>
        <fullName evidence="1">9665_t:CDS:1</fullName>
    </submittedName>
</protein>
<dbReference type="Proteomes" id="UP000789901">
    <property type="component" value="Unassembled WGS sequence"/>
</dbReference>